<protein>
    <submittedName>
        <fullName evidence="8">DNA-binding response regulator</fullName>
    </submittedName>
</protein>
<dbReference type="SUPFAM" id="SSF52172">
    <property type="entry name" value="CheY-like"/>
    <property type="match status" value="1"/>
</dbReference>
<evidence type="ECO:0000313" key="8">
    <source>
        <dbReference type="EMBL" id="GGB76468.1"/>
    </source>
</evidence>
<feature type="modified residue" description="4-aspartylphosphate" evidence="5">
    <location>
        <position position="59"/>
    </location>
</feature>
<dbReference type="CDD" id="cd06170">
    <property type="entry name" value="LuxR_C_like"/>
    <property type="match status" value="1"/>
</dbReference>
<organism evidence="8 9">
    <name type="scientific">Flavobacterium suaedae</name>
    <dbReference type="NCBI Taxonomy" id="1767027"/>
    <lineage>
        <taxon>Bacteria</taxon>
        <taxon>Pseudomonadati</taxon>
        <taxon>Bacteroidota</taxon>
        <taxon>Flavobacteriia</taxon>
        <taxon>Flavobacteriales</taxon>
        <taxon>Flavobacteriaceae</taxon>
        <taxon>Flavobacterium</taxon>
    </lineage>
</organism>
<dbReference type="Pfam" id="PF00072">
    <property type="entry name" value="Response_reg"/>
    <property type="match status" value="1"/>
</dbReference>
<dbReference type="InterPro" id="IPR039420">
    <property type="entry name" value="WalR-like"/>
</dbReference>
<dbReference type="RefSeq" id="WP_188620692.1">
    <property type="nucleotide sequence ID" value="NZ_BMJE01000003.1"/>
</dbReference>
<feature type="domain" description="Response regulatory" evidence="7">
    <location>
        <begin position="6"/>
        <end position="124"/>
    </location>
</feature>
<dbReference type="SUPFAM" id="SSF46894">
    <property type="entry name" value="C-terminal effector domain of the bipartite response regulators"/>
    <property type="match status" value="1"/>
</dbReference>
<keyword evidence="9" id="KW-1185">Reference proteome</keyword>
<dbReference type="Gene3D" id="1.10.10.10">
    <property type="entry name" value="Winged helix-like DNA-binding domain superfamily/Winged helix DNA-binding domain"/>
    <property type="match status" value="1"/>
</dbReference>
<name>A0ABQ1JTK3_9FLAO</name>
<dbReference type="InterPro" id="IPR036388">
    <property type="entry name" value="WH-like_DNA-bd_sf"/>
</dbReference>
<dbReference type="PROSITE" id="PS50043">
    <property type="entry name" value="HTH_LUXR_2"/>
    <property type="match status" value="1"/>
</dbReference>
<dbReference type="Proteomes" id="UP000615760">
    <property type="component" value="Unassembled WGS sequence"/>
</dbReference>
<evidence type="ECO:0000256" key="1">
    <source>
        <dbReference type="ARBA" id="ARBA00022553"/>
    </source>
</evidence>
<dbReference type="EMBL" id="BMJE01000003">
    <property type="protein sequence ID" value="GGB76468.1"/>
    <property type="molecule type" value="Genomic_DNA"/>
</dbReference>
<dbReference type="PANTHER" id="PTHR43214:SF41">
    <property type="entry name" value="NITRATE_NITRITE RESPONSE REGULATOR PROTEIN NARP"/>
    <property type="match status" value="1"/>
</dbReference>
<keyword evidence="2" id="KW-0805">Transcription regulation</keyword>
<feature type="domain" description="HTH luxR-type" evidence="6">
    <location>
        <begin position="151"/>
        <end position="216"/>
    </location>
</feature>
<evidence type="ECO:0000259" key="7">
    <source>
        <dbReference type="PROSITE" id="PS50110"/>
    </source>
</evidence>
<comment type="caution">
    <text evidence="8">The sequence shown here is derived from an EMBL/GenBank/DDBJ whole genome shotgun (WGS) entry which is preliminary data.</text>
</comment>
<keyword evidence="4" id="KW-0804">Transcription</keyword>
<reference evidence="9" key="1">
    <citation type="journal article" date="2019" name="Int. J. Syst. Evol. Microbiol.">
        <title>The Global Catalogue of Microorganisms (GCM) 10K type strain sequencing project: providing services to taxonomists for standard genome sequencing and annotation.</title>
        <authorList>
            <consortium name="The Broad Institute Genomics Platform"/>
            <consortium name="The Broad Institute Genome Sequencing Center for Infectious Disease"/>
            <person name="Wu L."/>
            <person name="Ma J."/>
        </authorList>
    </citation>
    <scope>NUCLEOTIDE SEQUENCE [LARGE SCALE GENOMIC DNA]</scope>
    <source>
        <strain evidence="9">CGMCC 1.15461</strain>
    </source>
</reference>
<evidence type="ECO:0000256" key="5">
    <source>
        <dbReference type="PROSITE-ProRule" id="PRU00169"/>
    </source>
</evidence>
<evidence type="ECO:0000256" key="3">
    <source>
        <dbReference type="ARBA" id="ARBA00023125"/>
    </source>
</evidence>
<dbReference type="InterPro" id="IPR058245">
    <property type="entry name" value="NreC/VraR/RcsB-like_REC"/>
</dbReference>
<evidence type="ECO:0000259" key="6">
    <source>
        <dbReference type="PROSITE" id="PS50043"/>
    </source>
</evidence>
<accession>A0ABQ1JTK3</accession>
<keyword evidence="3 8" id="KW-0238">DNA-binding</keyword>
<keyword evidence="1 5" id="KW-0597">Phosphoprotein</keyword>
<dbReference type="GO" id="GO:0003677">
    <property type="term" value="F:DNA binding"/>
    <property type="evidence" value="ECO:0007669"/>
    <property type="project" value="UniProtKB-KW"/>
</dbReference>
<dbReference type="SMART" id="SM00421">
    <property type="entry name" value="HTH_LUXR"/>
    <property type="match status" value="1"/>
</dbReference>
<dbReference type="InterPro" id="IPR016032">
    <property type="entry name" value="Sig_transdc_resp-reg_C-effctor"/>
</dbReference>
<evidence type="ECO:0000313" key="9">
    <source>
        <dbReference type="Proteomes" id="UP000615760"/>
    </source>
</evidence>
<dbReference type="PRINTS" id="PR00038">
    <property type="entry name" value="HTHLUXR"/>
</dbReference>
<dbReference type="PROSITE" id="PS50110">
    <property type="entry name" value="RESPONSE_REGULATORY"/>
    <property type="match status" value="1"/>
</dbReference>
<sequence length="226" mass="25426">MDTKIRVAIVDDDALITKLLESFLQNCEDIEVLFTANNGQQLLEKLQNKNNIPDILLLDLKMEGMDGIGITEYLKVNHPEIKVIIISSHYKKSFMGFMVKTGVSAFLPKGIMPNELIEIIRTVNKQGFYFKDDQMEVLRDQIAVKAPKPSVSDEESALSERETDVLRLICQQKTAKEIGEILFITQRTAEGHKNNLFVKTGAKNIAGLVIYAIQHGIIKAEELPLI</sequence>
<dbReference type="InterPro" id="IPR001789">
    <property type="entry name" value="Sig_transdc_resp-reg_receiver"/>
</dbReference>
<dbReference type="CDD" id="cd17535">
    <property type="entry name" value="REC_NarL-like"/>
    <property type="match status" value="1"/>
</dbReference>
<dbReference type="PANTHER" id="PTHR43214">
    <property type="entry name" value="TWO-COMPONENT RESPONSE REGULATOR"/>
    <property type="match status" value="1"/>
</dbReference>
<proteinExistence type="predicted"/>
<dbReference type="SMART" id="SM00448">
    <property type="entry name" value="REC"/>
    <property type="match status" value="1"/>
</dbReference>
<evidence type="ECO:0000256" key="2">
    <source>
        <dbReference type="ARBA" id="ARBA00023015"/>
    </source>
</evidence>
<dbReference type="Gene3D" id="3.40.50.2300">
    <property type="match status" value="1"/>
</dbReference>
<dbReference type="InterPro" id="IPR011006">
    <property type="entry name" value="CheY-like_superfamily"/>
</dbReference>
<dbReference type="InterPro" id="IPR000792">
    <property type="entry name" value="Tscrpt_reg_LuxR_C"/>
</dbReference>
<dbReference type="Pfam" id="PF00196">
    <property type="entry name" value="GerE"/>
    <property type="match status" value="1"/>
</dbReference>
<evidence type="ECO:0000256" key="4">
    <source>
        <dbReference type="ARBA" id="ARBA00023163"/>
    </source>
</evidence>
<gene>
    <name evidence="8" type="ORF">GCM10007424_15590</name>
</gene>